<protein>
    <submittedName>
        <fullName evidence="1">Uncharacterized protein</fullName>
    </submittedName>
</protein>
<sequence length="134" mass="13342">MTTGGGNIPATEHAEFFHIGRAQPGPAGAARLLRGVFVPVGIANSDATVAIVDIAYQATQGAVTGDLACTVGIFNRAVPHIAYQAADVLGTGHRSSTVGIFDVAVIPAHQAADVGLVGSAAGHGTRTVGIFNGA</sequence>
<accession>A0A1I4MCS8</accession>
<evidence type="ECO:0000313" key="2">
    <source>
        <dbReference type="Proteomes" id="UP000199520"/>
    </source>
</evidence>
<proteinExistence type="predicted"/>
<keyword evidence="2" id="KW-1185">Reference proteome</keyword>
<organism evidence="1 2">
    <name type="scientific">Pelosinus propionicus DSM 13327</name>
    <dbReference type="NCBI Taxonomy" id="1123291"/>
    <lineage>
        <taxon>Bacteria</taxon>
        <taxon>Bacillati</taxon>
        <taxon>Bacillota</taxon>
        <taxon>Negativicutes</taxon>
        <taxon>Selenomonadales</taxon>
        <taxon>Sporomusaceae</taxon>
        <taxon>Pelosinus</taxon>
    </lineage>
</organism>
<gene>
    <name evidence="1" type="ORF">SAMN04490355_103223</name>
</gene>
<name>A0A1I4MCS8_9FIRM</name>
<reference evidence="2" key="1">
    <citation type="submission" date="2016-10" db="EMBL/GenBank/DDBJ databases">
        <authorList>
            <person name="Varghese N."/>
            <person name="Submissions S."/>
        </authorList>
    </citation>
    <scope>NUCLEOTIDE SEQUENCE [LARGE SCALE GENOMIC DNA]</scope>
    <source>
        <strain evidence="2">DSM 13327</strain>
    </source>
</reference>
<evidence type="ECO:0000313" key="1">
    <source>
        <dbReference type="EMBL" id="SFM00873.1"/>
    </source>
</evidence>
<dbReference type="EMBL" id="FOTS01000032">
    <property type="protein sequence ID" value="SFM00873.1"/>
    <property type="molecule type" value="Genomic_DNA"/>
</dbReference>
<dbReference type="AlphaFoldDB" id="A0A1I4MCS8"/>
<dbReference type="Proteomes" id="UP000199520">
    <property type="component" value="Unassembled WGS sequence"/>
</dbReference>